<evidence type="ECO:0000256" key="2">
    <source>
        <dbReference type="ARBA" id="ARBA00004123"/>
    </source>
</evidence>
<gene>
    <name evidence="12" type="ORF">Moror_2869</name>
</gene>
<comment type="subcellular location">
    <subcellularLocation>
        <location evidence="3">Cytoplasm</location>
    </subcellularLocation>
    <subcellularLocation>
        <location evidence="2">Nucleus</location>
    </subcellularLocation>
</comment>
<feature type="compositionally biased region" description="Pro residues" evidence="10">
    <location>
        <begin position="92"/>
        <end position="101"/>
    </location>
</feature>
<evidence type="ECO:0000256" key="8">
    <source>
        <dbReference type="ARBA" id="ARBA00022927"/>
    </source>
</evidence>
<keyword evidence="6" id="KW-0813">Transport</keyword>
<sequence length="301" mass="34251">MNMQLPLENYNPYTILRIKRKRNEEPLDALVVETESGLPRKRTRGSKGVFQFAQTVEDAVWQDEEQQREMQEQISRLARGNGSEPANILPPSVAPPSPAKPLQPSDPNRRYTIVEREVTHQSQWDPARPPPVLSAKELQAQKANSDFKMYDAVLSDQRDEPAEVDPAIEKIMPLLEAYLKMENTPASTATDKSSDNDYVWDIFYHRPGVRQDWTQTNTVGTITGLPPLGDADTDSGSEDEVVDEADEDSNAEEYYKNDYPDEEDSDSNWGTDSDSDDFHEHSDHDDVVHYLDDGSDHEWRD</sequence>
<name>V2XFI0_MONRO</name>
<evidence type="ECO:0000256" key="10">
    <source>
        <dbReference type="SAM" id="MobiDB-lite"/>
    </source>
</evidence>
<evidence type="ECO:0000256" key="7">
    <source>
        <dbReference type="ARBA" id="ARBA00022490"/>
    </source>
</evidence>
<evidence type="ECO:0000256" key="9">
    <source>
        <dbReference type="ARBA" id="ARBA00023242"/>
    </source>
</evidence>
<keyword evidence="9" id="KW-0539">Nucleus</keyword>
<dbReference type="InterPro" id="IPR040218">
    <property type="entry name" value="SLC7A6OS"/>
</dbReference>
<dbReference type="Pfam" id="PF08574">
    <property type="entry name" value="Iwr1"/>
    <property type="match status" value="1"/>
</dbReference>
<evidence type="ECO:0000256" key="1">
    <source>
        <dbReference type="ARBA" id="ARBA00003202"/>
    </source>
</evidence>
<dbReference type="GO" id="GO:0005737">
    <property type="term" value="C:cytoplasm"/>
    <property type="evidence" value="ECO:0007669"/>
    <property type="project" value="UniProtKB-SubCell"/>
</dbReference>
<evidence type="ECO:0000313" key="12">
    <source>
        <dbReference type="EMBL" id="ESK91240.1"/>
    </source>
</evidence>
<dbReference type="OrthoDB" id="6255506at2759"/>
<evidence type="ECO:0000256" key="5">
    <source>
        <dbReference type="ARBA" id="ARBA00017036"/>
    </source>
</evidence>
<proteinExistence type="inferred from homology"/>
<dbReference type="PANTHER" id="PTHR31196">
    <property type="entry name" value="RNA POLYMERASE II NUCLEAR LOCALIZATION PROTEIN SLC7A6OS-RELATED"/>
    <property type="match status" value="1"/>
</dbReference>
<dbReference type="GO" id="GO:0015031">
    <property type="term" value="P:protein transport"/>
    <property type="evidence" value="ECO:0007669"/>
    <property type="project" value="UniProtKB-KW"/>
</dbReference>
<keyword evidence="13" id="KW-1185">Reference proteome</keyword>
<dbReference type="InterPro" id="IPR013883">
    <property type="entry name" value="TF_Iwr1_dom"/>
</dbReference>
<dbReference type="GO" id="GO:0032502">
    <property type="term" value="P:developmental process"/>
    <property type="evidence" value="ECO:0007669"/>
    <property type="project" value="TreeGrafter"/>
</dbReference>
<feature type="region of interest" description="Disordered" evidence="10">
    <location>
        <begin position="64"/>
        <end position="106"/>
    </location>
</feature>
<evidence type="ECO:0000256" key="4">
    <source>
        <dbReference type="ARBA" id="ARBA00010218"/>
    </source>
</evidence>
<evidence type="ECO:0000313" key="13">
    <source>
        <dbReference type="Proteomes" id="UP000017559"/>
    </source>
</evidence>
<dbReference type="EMBL" id="AWSO01000361">
    <property type="protein sequence ID" value="ESK91240.1"/>
    <property type="molecule type" value="Genomic_DNA"/>
</dbReference>
<feature type="compositionally biased region" description="Basic and acidic residues" evidence="10">
    <location>
        <begin position="276"/>
        <end position="301"/>
    </location>
</feature>
<dbReference type="Proteomes" id="UP000017559">
    <property type="component" value="Unassembled WGS sequence"/>
</dbReference>
<evidence type="ECO:0000256" key="3">
    <source>
        <dbReference type="ARBA" id="ARBA00004496"/>
    </source>
</evidence>
<dbReference type="HOGENOM" id="CLU_052837_0_0_1"/>
<organism evidence="12 13">
    <name type="scientific">Moniliophthora roreri (strain MCA 2997)</name>
    <name type="common">Cocoa frosty pod rot fungus</name>
    <name type="synonym">Crinipellis roreri</name>
    <dbReference type="NCBI Taxonomy" id="1381753"/>
    <lineage>
        <taxon>Eukaryota</taxon>
        <taxon>Fungi</taxon>
        <taxon>Dikarya</taxon>
        <taxon>Basidiomycota</taxon>
        <taxon>Agaricomycotina</taxon>
        <taxon>Agaricomycetes</taxon>
        <taxon>Agaricomycetidae</taxon>
        <taxon>Agaricales</taxon>
        <taxon>Marasmiineae</taxon>
        <taxon>Marasmiaceae</taxon>
        <taxon>Moniliophthora</taxon>
    </lineage>
</organism>
<keyword evidence="8" id="KW-0653">Protein transport</keyword>
<feature type="compositionally biased region" description="Acidic residues" evidence="10">
    <location>
        <begin position="231"/>
        <end position="251"/>
    </location>
</feature>
<comment type="function">
    <text evidence="1">Directs RNA polymerase II nuclear import.</text>
</comment>
<evidence type="ECO:0000259" key="11">
    <source>
        <dbReference type="Pfam" id="PF08574"/>
    </source>
</evidence>
<dbReference type="KEGG" id="mrr:Moror_2869"/>
<protein>
    <recommendedName>
        <fullName evidence="5">Probable RNA polymerase II nuclear localization protein SLC7A6OS</fullName>
    </recommendedName>
</protein>
<feature type="region of interest" description="Disordered" evidence="10">
    <location>
        <begin position="215"/>
        <end position="301"/>
    </location>
</feature>
<dbReference type="PANTHER" id="PTHR31196:SF2">
    <property type="entry name" value="RNA POLYMERASE II NUCLEAR LOCALIZATION PROTEIN SLC7A6OS-RELATED"/>
    <property type="match status" value="1"/>
</dbReference>
<dbReference type="STRING" id="1381753.V2XFI0"/>
<dbReference type="GO" id="GO:0005634">
    <property type="term" value="C:nucleus"/>
    <property type="evidence" value="ECO:0007669"/>
    <property type="project" value="UniProtKB-SubCell"/>
</dbReference>
<dbReference type="AlphaFoldDB" id="V2XFI0"/>
<accession>V2XFI0</accession>
<comment type="caution">
    <text evidence="12">The sequence shown here is derived from an EMBL/GenBank/DDBJ whole genome shotgun (WGS) entry which is preliminary data.</text>
</comment>
<reference evidence="12 13" key="1">
    <citation type="journal article" date="2014" name="BMC Genomics">
        <title>Genome and secretome analysis of the hemibiotrophic fungal pathogen, Moniliophthora roreri, which causes frosty pod rot disease of cacao: mechanisms of the biotrophic and necrotrophic phases.</title>
        <authorList>
            <person name="Meinhardt L.W."/>
            <person name="Costa G.G.L."/>
            <person name="Thomazella D.P.T."/>
            <person name="Teixeira P.J.P.L."/>
            <person name="Carazzolle M.F."/>
            <person name="Schuster S.C."/>
            <person name="Carlson J.E."/>
            <person name="Guiltinan M.J."/>
            <person name="Mieczkowski P."/>
            <person name="Farmer A."/>
            <person name="Ramaraj T."/>
            <person name="Crozier J."/>
            <person name="Davis R.E."/>
            <person name="Shao J."/>
            <person name="Melnick R.L."/>
            <person name="Pereira G.A.G."/>
            <person name="Bailey B.A."/>
        </authorList>
    </citation>
    <scope>NUCLEOTIDE SEQUENCE [LARGE SCALE GENOMIC DNA]</scope>
    <source>
        <strain evidence="12 13">MCA 2997</strain>
    </source>
</reference>
<evidence type="ECO:0000256" key="6">
    <source>
        <dbReference type="ARBA" id="ARBA00022448"/>
    </source>
</evidence>
<feature type="domain" description="Transcription factor Iwr1" evidence="11">
    <location>
        <begin position="196"/>
        <end position="263"/>
    </location>
</feature>
<keyword evidence="7" id="KW-0963">Cytoplasm</keyword>
<comment type="similarity">
    <text evidence="4">Belongs to the IWR1/SLC7A6OS family.</text>
</comment>